<evidence type="ECO:0000313" key="2">
    <source>
        <dbReference type="Proteomes" id="UP001281147"/>
    </source>
</evidence>
<reference evidence="1" key="1">
    <citation type="submission" date="2023-07" db="EMBL/GenBank/DDBJ databases">
        <title>Black Yeasts Isolated from many extreme environments.</title>
        <authorList>
            <person name="Coleine C."/>
            <person name="Stajich J.E."/>
            <person name="Selbmann L."/>
        </authorList>
    </citation>
    <scope>NUCLEOTIDE SEQUENCE</scope>
    <source>
        <strain evidence="1">CCFEE 5714</strain>
    </source>
</reference>
<organism evidence="1 2">
    <name type="scientific">Vermiconidia calcicola</name>
    <dbReference type="NCBI Taxonomy" id="1690605"/>
    <lineage>
        <taxon>Eukaryota</taxon>
        <taxon>Fungi</taxon>
        <taxon>Dikarya</taxon>
        <taxon>Ascomycota</taxon>
        <taxon>Pezizomycotina</taxon>
        <taxon>Dothideomycetes</taxon>
        <taxon>Dothideomycetidae</taxon>
        <taxon>Mycosphaerellales</taxon>
        <taxon>Extremaceae</taxon>
        <taxon>Vermiconidia</taxon>
    </lineage>
</organism>
<accession>A0ACC3MSP6</accession>
<sequence>MPQTPPPETITLKIRVPPGHLGTTAQDSFDLGSVSVGATIGSLRQRIQNLVPTHPSPERQRLLYGGRALVDNEQTVADALNTKRDVGQREYVVHLLVKGEGLNATTGLGSGHVRAASTPPTGPQNGTALPQQQMPQMNVPPHMHNMLLQQQQQQMRAMHLAHAQGQAQAQQRNGGGGAAFFSPLAAGQGAGMGLPASIQMPPGMQLPQQTRMGPMQQQNEVDQANGITPTGRIDGQQTQTPAPSTEAQNGQPQANNQGQRRPVSGQGFHFEGTTPNGQRIQFHQQTINIPHLNPGQFGQPPQMAMPFGMPGIPPPPGFGQPPRQQPSALDRARENMAEMRRMLDEIRNQPDAPTEEQRRRIEEAQRRAREVEGYIDPFSLGGAPASTAAGGGDGTGRRSAPPPLPPRAAPIMAQQQQQPSATTNPNDVTAYLLSGPQGPHALLFSPQHGTFHGSARPTPTIRAQQPPLQRWHQQPAAGGAQDNNIAAARPLPGPAVDAAAAPNPLQPLLAHFWLLLRILIFAYFLLGANMGYTRPIMLLGIGLIFWALRMGALGNVAGPVRAWWEGVVAAPGEQRNQAPQALERDGGAPAVPMRTPQQVAQRLLEDRDRARRNWWRERVRPVERAVALFVASLWPGVGEAHVRAREEEQIRLAGEAEVEGRRRVEEERVRREGEEKEKEEGRKGEEKQGEVLAGGSGGGQEKAGEDVSEVKAATEGS</sequence>
<gene>
    <name evidence="1" type="ORF">LTR37_014709</name>
</gene>
<keyword evidence="2" id="KW-1185">Reference proteome</keyword>
<comment type="caution">
    <text evidence="1">The sequence shown here is derived from an EMBL/GenBank/DDBJ whole genome shotgun (WGS) entry which is preliminary data.</text>
</comment>
<proteinExistence type="predicted"/>
<protein>
    <submittedName>
        <fullName evidence="1">Uncharacterized protein</fullName>
    </submittedName>
</protein>
<name>A0ACC3MSP6_9PEZI</name>
<dbReference type="Proteomes" id="UP001281147">
    <property type="component" value="Unassembled WGS sequence"/>
</dbReference>
<evidence type="ECO:0000313" key="1">
    <source>
        <dbReference type="EMBL" id="KAK3702979.1"/>
    </source>
</evidence>
<dbReference type="EMBL" id="JAUTXU010000157">
    <property type="protein sequence ID" value="KAK3702979.1"/>
    <property type="molecule type" value="Genomic_DNA"/>
</dbReference>